<dbReference type="PANTHER" id="PTHR30417:SF1">
    <property type="entry name" value="N-ACETYLMURAMOYL-L-ALANINE AMIDASE AMID"/>
    <property type="match status" value="1"/>
</dbReference>
<feature type="domain" description="N-acetylmuramoyl-L-alanine amidase" evidence="7">
    <location>
        <begin position="260"/>
        <end position="398"/>
    </location>
</feature>
<dbReference type="Proteomes" id="UP000037558">
    <property type="component" value="Unassembled WGS sequence"/>
</dbReference>
<dbReference type="STRING" id="284581.AMD01_07095"/>
<accession>A0A0M0L8D4</accession>
<dbReference type="RefSeq" id="WP_053400699.1">
    <property type="nucleotide sequence ID" value="NZ_LILC01000010.1"/>
</dbReference>
<protein>
    <recommendedName>
        <fullName evidence="2">N-acetylmuramoyl-L-alanine amidase</fullName>
        <ecNumber evidence="2">3.5.1.28</ecNumber>
    </recommendedName>
    <alternativeName>
        <fullName evidence="6">Autolysin</fullName>
    </alternativeName>
    <alternativeName>
        <fullName evidence="5">Cell wall hydrolase</fullName>
    </alternativeName>
</protein>
<evidence type="ECO:0000256" key="1">
    <source>
        <dbReference type="ARBA" id="ARBA00001561"/>
    </source>
</evidence>
<dbReference type="InterPro" id="IPR002502">
    <property type="entry name" value="Amidase_domain"/>
</dbReference>
<dbReference type="Pfam" id="PF01510">
    <property type="entry name" value="Amidase_2"/>
    <property type="match status" value="1"/>
</dbReference>
<dbReference type="PANTHER" id="PTHR30417">
    <property type="entry name" value="N-ACETYLMURAMOYL-L-ALANINE AMIDASE AMID"/>
    <property type="match status" value="1"/>
</dbReference>
<dbReference type="InterPro" id="IPR036505">
    <property type="entry name" value="Amidase/PGRP_sf"/>
</dbReference>
<dbReference type="FunFam" id="3.40.80.10:FF:000006">
    <property type="entry name" value="N-acetylmuramoyl-L-alanine amidase"/>
    <property type="match status" value="1"/>
</dbReference>
<dbReference type="GO" id="GO:0008745">
    <property type="term" value="F:N-acetylmuramoyl-L-alanine amidase activity"/>
    <property type="evidence" value="ECO:0007669"/>
    <property type="project" value="UniProtKB-EC"/>
</dbReference>
<reference evidence="9" key="1">
    <citation type="submission" date="2015-08" db="EMBL/GenBank/DDBJ databases">
        <title>Fjat-14210 dsm16467.</title>
        <authorList>
            <person name="Liu B."/>
            <person name="Wang J."/>
            <person name="Zhu Y."/>
            <person name="Liu G."/>
            <person name="Chen Q."/>
            <person name="Chen Z."/>
            <person name="Lan J."/>
            <person name="Che J."/>
            <person name="Ge C."/>
            <person name="Shi H."/>
            <person name="Pan Z."/>
            <person name="Liu X."/>
        </authorList>
    </citation>
    <scope>NUCLEOTIDE SEQUENCE [LARGE SCALE GENOMIC DNA]</scope>
    <source>
        <strain evidence="9">DSM 16467</strain>
    </source>
</reference>
<evidence type="ECO:0000256" key="5">
    <source>
        <dbReference type="ARBA" id="ARBA00030881"/>
    </source>
</evidence>
<gene>
    <name evidence="8" type="ORF">AMD01_07095</name>
</gene>
<dbReference type="Gene3D" id="3.40.80.10">
    <property type="entry name" value="Peptidoglycan recognition protein-like"/>
    <property type="match status" value="1"/>
</dbReference>
<dbReference type="SMART" id="SM00644">
    <property type="entry name" value="Ami_2"/>
    <property type="match status" value="1"/>
</dbReference>
<evidence type="ECO:0000313" key="8">
    <source>
        <dbReference type="EMBL" id="KOO47112.1"/>
    </source>
</evidence>
<dbReference type="GO" id="GO:0009253">
    <property type="term" value="P:peptidoglycan catabolic process"/>
    <property type="evidence" value="ECO:0007669"/>
    <property type="project" value="InterPro"/>
</dbReference>
<comment type="caution">
    <text evidence="8">The sequence shown here is derived from an EMBL/GenBank/DDBJ whole genome shotgun (WGS) entry which is preliminary data.</text>
</comment>
<dbReference type="SUPFAM" id="SSF55846">
    <property type="entry name" value="N-acetylmuramoyl-L-alanine amidase-like"/>
    <property type="match status" value="1"/>
</dbReference>
<proteinExistence type="predicted"/>
<dbReference type="GO" id="GO:0009254">
    <property type="term" value="P:peptidoglycan turnover"/>
    <property type="evidence" value="ECO:0007669"/>
    <property type="project" value="TreeGrafter"/>
</dbReference>
<dbReference type="GO" id="GO:0071555">
    <property type="term" value="P:cell wall organization"/>
    <property type="evidence" value="ECO:0007669"/>
    <property type="project" value="UniProtKB-KW"/>
</dbReference>
<evidence type="ECO:0000313" key="9">
    <source>
        <dbReference type="Proteomes" id="UP000037558"/>
    </source>
</evidence>
<keyword evidence="9" id="KW-1185">Reference proteome</keyword>
<dbReference type="PATRIC" id="fig|284581.3.peg.1300"/>
<dbReference type="AlphaFoldDB" id="A0A0M0L8D4"/>
<keyword evidence="4" id="KW-0961">Cell wall biogenesis/degradation</keyword>
<keyword evidence="3" id="KW-0378">Hydrolase</keyword>
<comment type="catalytic activity">
    <reaction evidence="1">
        <text>Hydrolyzes the link between N-acetylmuramoyl residues and L-amino acid residues in certain cell-wall glycopeptides.</text>
        <dbReference type="EC" id="3.5.1.28"/>
    </reaction>
</comment>
<dbReference type="EMBL" id="LILC01000010">
    <property type="protein sequence ID" value="KOO47112.1"/>
    <property type="molecule type" value="Genomic_DNA"/>
</dbReference>
<evidence type="ECO:0000259" key="7">
    <source>
        <dbReference type="SMART" id="SM00644"/>
    </source>
</evidence>
<dbReference type="InterPro" id="IPR051206">
    <property type="entry name" value="NAMLAA_amidase_2"/>
</dbReference>
<sequence>MKKRKKWFHHFASLSVATTVTFSGSLLSSADTRTSVSNQQNMSSPHLLQNEFQKAATEFHVPLRVLLSLSYNLSQFEDHDGHPSTSGGYGLMHLVDLPTTLTDDLKGDGSNSVSKQPLQQAASLIHEKTDVLKKDPVQNIRGAAALLAYYAKERTGSIPTSEEDWYGAVARYSQSKDTNAALEFADDVYSTIQTGIVHTTTDGQKVHMAASPIKPNLKSAKKMTKDKVYNRAECPANVSCDYIPAFYEQKSANPSDYSNYDVADRPSFGPDIRYIVIHDTETSYDGTVRLFANPYSATSQYVVRSSDGHITQMVHNKDIAWHAGNWYFNMHSVGIEHEGYALQGATWFSEPMYRSSAKLVRYLGHKYNIPLDRAHIIGHEEVPGLSPARQSAMHSDPGPFWDWEHYMQLVGAPITASKGKPSSTIVTLTPHFKTNKPVVSDASPAMQSANFIYFYTEPSFDAPLFHDPALKFGGSQQALDWGNKGKAGQTFSLAETKGDWNAIWYGGQKVWFFNPNNQYTTHVKGTLITPKKGKQNIPVYGAAYPEASAYPEDVTPRDNVPLQYTISEGQYYVTAEKATSDFYNATTYTLNPYGVHKMVYGKDEYYRIHLNHRYAFVKVEDVDVIEK</sequence>
<evidence type="ECO:0000256" key="3">
    <source>
        <dbReference type="ARBA" id="ARBA00022801"/>
    </source>
</evidence>
<evidence type="ECO:0000256" key="4">
    <source>
        <dbReference type="ARBA" id="ARBA00023316"/>
    </source>
</evidence>
<dbReference type="EC" id="3.5.1.28" evidence="2"/>
<evidence type="ECO:0000256" key="6">
    <source>
        <dbReference type="ARBA" id="ARBA00032390"/>
    </source>
</evidence>
<name>A0A0M0L8D4_9BACI</name>
<dbReference type="Gene3D" id="1.10.530.10">
    <property type="match status" value="1"/>
</dbReference>
<dbReference type="CDD" id="cd06583">
    <property type="entry name" value="PGRP"/>
    <property type="match status" value="1"/>
</dbReference>
<evidence type="ECO:0000256" key="2">
    <source>
        <dbReference type="ARBA" id="ARBA00011901"/>
    </source>
</evidence>
<organism evidence="8 9">
    <name type="scientific">Priestia koreensis</name>
    <dbReference type="NCBI Taxonomy" id="284581"/>
    <lineage>
        <taxon>Bacteria</taxon>
        <taxon>Bacillati</taxon>
        <taxon>Bacillota</taxon>
        <taxon>Bacilli</taxon>
        <taxon>Bacillales</taxon>
        <taxon>Bacillaceae</taxon>
        <taxon>Priestia</taxon>
    </lineage>
</organism>